<proteinExistence type="predicted"/>
<gene>
    <name evidence="2" type="ORF">TMSB3V08_LOCUS2381</name>
</gene>
<dbReference type="PRINTS" id="PR00838">
    <property type="entry name" value="V5ALLERGEN"/>
</dbReference>
<dbReference type="InterPro" id="IPR018244">
    <property type="entry name" value="Allrgn_V5/Tpx1_CS"/>
</dbReference>
<dbReference type="CDD" id="cd05380">
    <property type="entry name" value="CAP_euk"/>
    <property type="match status" value="1"/>
</dbReference>
<dbReference type="InterPro" id="IPR035940">
    <property type="entry name" value="CAP_sf"/>
</dbReference>
<protein>
    <recommendedName>
        <fullName evidence="1">SCP domain-containing protein</fullName>
    </recommendedName>
</protein>
<evidence type="ECO:0000259" key="1">
    <source>
        <dbReference type="SMART" id="SM00198"/>
    </source>
</evidence>
<dbReference type="GO" id="GO:0005576">
    <property type="term" value="C:extracellular region"/>
    <property type="evidence" value="ECO:0007669"/>
    <property type="project" value="UniProtKB-SubCell"/>
</dbReference>
<dbReference type="Gene3D" id="3.40.33.10">
    <property type="entry name" value="CAP"/>
    <property type="match status" value="1"/>
</dbReference>
<dbReference type="InterPro" id="IPR001283">
    <property type="entry name" value="CRISP-related"/>
</dbReference>
<dbReference type="PANTHER" id="PTHR10334">
    <property type="entry name" value="CYSTEINE-RICH SECRETORY PROTEIN-RELATED"/>
    <property type="match status" value="1"/>
</dbReference>
<organism evidence="2">
    <name type="scientific">Timema monikensis</name>
    <dbReference type="NCBI Taxonomy" id="170555"/>
    <lineage>
        <taxon>Eukaryota</taxon>
        <taxon>Metazoa</taxon>
        <taxon>Ecdysozoa</taxon>
        <taxon>Arthropoda</taxon>
        <taxon>Hexapoda</taxon>
        <taxon>Insecta</taxon>
        <taxon>Pterygota</taxon>
        <taxon>Neoptera</taxon>
        <taxon>Polyneoptera</taxon>
        <taxon>Phasmatodea</taxon>
        <taxon>Timematodea</taxon>
        <taxon>Timematoidea</taxon>
        <taxon>Timematidae</taxon>
        <taxon>Timema</taxon>
    </lineage>
</organism>
<dbReference type="PRINTS" id="PR00837">
    <property type="entry name" value="V5TPXLIKE"/>
</dbReference>
<sequence length="418" mass="45921">MQEKELGVALRTGMPPFDYSRYKYYTGLGSQVHITDCGLAGIWSVAAAQKWVGLCGTVSLRPDPWGFGPAVLGLAIRVVSCFRAPVLVQTVSGAWTGTWAPPLVCTRSEMFLLHTGKSGDRKVASGVSERCGKLIKQGLDQSEKNSIVDTHNMLRNKVALGEEKKGRPGPQPPAANMMKLSWDEELATIAQIWAEQCTYGHDLCRNSEWKTILGETTLSTPDRDSNLDLSVIDSLVHCESSTLDHAATEACFYKMVFHFSPTKKFNDKSGHYSQLVWAETSLVGCGYIIFQENVWIKYMLVCNYGSAGNYEGASVYKEKPLRVHPTEIRTSISQSSAVGLNTTSALANYATESSNHFPDEQRSELLFIRASLCQHCPCATSGLIRREGGEVWFRGMKSGAGFVGEYLVSVFCIQVAPS</sequence>
<dbReference type="Pfam" id="PF00188">
    <property type="entry name" value="CAP"/>
    <property type="match status" value="1"/>
</dbReference>
<feature type="domain" description="SCP" evidence="1">
    <location>
        <begin position="142"/>
        <end position="312"/>
    </location>
</feature>
<dbReference type="SMART" id="SM00198">
    <property type="entry name" value="SCP"/>
    <property type="match status" value="1"/>
</dbReference>
<dbReference type="InterPro" id="IPR014044">
    <property type="entry name" value="CAP_dom"/>
</dbReference>
<reference evidence="2" key="1">
    <citation type="submission" date="2020-11" db="EMBL/GenBank/DDBJ databases">
        <authorList>
            <person name="Tran Van P."/>
        </authorList>
    </citation>
    <scope>NUCLEOTIDE SEQUENCE</scope>
</reference>
<dbReference type="EMBL" id="OB792961">
    <property type="protein sequence ID" value="CAD7425472.1"/>
    <property type="molecule type" value="Genomic_DNA"/>
</dbReference>
<dbReference type="AlphaFoldDB" id="A0A7R9E329"/>
<evidence type="ECO:0000313" key="2">
    <source>
        <dbReference type="EMBL" id="CAD7425472.1"/>
    </source>
</evidence>
<name>A0A7R9E329_9NEOP</name>
<dbReference type="InterPro" id="IPR002413">
    <property type="entry name" value="V5_allergen-like"/>
</dbReference>
<dbReference type="SUPFAM" id="SSF55797">
    <property type="entry name" value="PR-1-like"/>
    <property type="match status" value="1"/>
</dbReference>
<accession>A0A7R9E329</accession>
<dbReference type="PROSITE" id="PS01009">
    <property type="entry name" value="CRISP_1"/>
    <property type="match status" value="1"/>
</dbReference>